<dbReference type="InterPro" id="IPR002110">
    <property type="entry name" value="Ankyrin_rpt"/>
</dbReference>
<proteinExistence type="predicted"/>
<keyword evidence="2 3" id="KW-0040">ANK repeat</keyword>
<accession>A0A0L0SWQ3</accession>
<dbReference type="PROSITE" id="PS50088">
    <property type="entry name" value="ANK_REPEAT"/>
    <property type="match status" value="2"/>
</dbReference>
<dbReference type="EMBL" id="GG745351">
    <property type="protein sequence ID" value="KNE66968.1"/>
    <property type="molecule type" value="Genomic_DNA"/>
</dbReference>
<evidence type="ECO:0000256" key="3">
    <source>
        <dbReference type="PROSITE-ProRule" id="PRU00023"/>
    </source>
</evidence>
<dbReference type="InterPro" id="IPR036770">
    <property type="entry name" value="Ankyrin_rpt-contain_sf"/>
</dbReference>
<keyword evidence="5" id="KW-1185">Reference proteome</keyword>
<dbReference type="OrthoDB" id="539213at2759"/>
<feature type="repeat" description="ANK" evidence="3">
    <location>
        <begin position="61"/>
        <end position="93"/>
    </location>
</feature>
<evidence type="ECO:0000313" key="4">
    <source>
        <dbReference type="EMBL" id="KNE66968.1"/>
    </source>
</evidence>
<evidence type="ECO:0000313" key="5">
    <source>
        <dbReference type="Proteomes" id="UP000054350"/>
    </source>
</evidence>
<evidence type="ECO:0000256" key="1">
    <source>
        <dbReference type="ARBA" id="ARBA00022737"/>
    </source>
</evidence>
<dbReference type="PANTHER" id="PTHR24171:SF9">
    <property type="entry name" value="ANKYRIN REPEAT DOMAIN-CONTAINING PROTEIN 39"/>
    <property type="match status" value="1"/>
</dbReference>
<dbReference type="PANTHER" id="PTHR24171">
    <property type="entry name" value="ANKYRIN REPEAT DOMAIN-CONTAINING PROTEIN 39-RELATED"/>
    <property type="match status" value="1"/>
</dbReference>
<dbReference type="STRING" id="578462.A0A0L0SWQ3"/>
<reference evidence="4 5" key="1">
    <citation type="submission" date="2009-11" db="EMBL/GenBank/DDBJ databases">
        <title>Annotation of Allomyces macrogynus ATCC 38327.</title>
        <authorList>
            <consortium name="The Broad Institute Genome Sequencing Platform"/>
            <person name="Russ C."/>
            <person name="Cuomo C."/>
            <person name="Burger G."/>
            <person name="Gray M.W."/>
            <person name="Holland P.W.H."/>
            <person name="King N."/>
            <person name="Lang F.B.F."/>
            <person name="Roger A.J."/>
            <person name="Ruiz-Trillo I."/>
            <person name="Young S.K."/>
            <person name="Zeng Q."/>
            <person name="Gargeya S."/>
            <person name="Fitzgerald M."/>
            <person name="Haas B."/>
            <person name="Abouelleil A."/>
            <person name="Alvarado L."/>
            <person name="Arachchi H.M."/>
            <person name="Berlin A."/>
            <person name="Chapman S.B."/>
            <person name="Gearin G."/>
            <person name="Goldberg J."/>
            <person name="Griggs A."/>
            <person name="Gujja S."/>
            <person name="Hansen M."/>
            <person name="Heiman D."/>
            <person name="Howarth C."/>
            <person name="Larimer J."/>
            <person name="Lui A."/>
            <person name="MacDonald P.J.P."/>
            <person name="McCowen C."/>
            <person name="Montmayeur A."/>
            <person name="Murphy C."/>
            <person name="Neiman D."/>
            <person name="Pearson M."/>
            <person name="Priest M."/>
            <person name="Roberts A."/>
            <person name="Saif S."/>
            <person name="Shea T."/>
            <person name="Sisk P."/>
            <person name="Stolte C."/>
            <person name="Sykes S."/>
            <person name="Wortman J."/>
            <person name="Nusbaum C."/>
            <person name="Birren B."/>
        </authorList>
    </citation>
    <scope>NUCLEOTIDE SEQUENCE [LARGE SCALE GENOMIC DNA]</scope>
    <source>
        <strain evidence="4 5">ATCC 38327</strain>
    </source>
</reference>
<dbReference type="SMART" id="SM00248">
    <property type="entry name" value="ANK"/>
    <property type="match status" value="4"/>
</dbReference>
<protein>
    <submittedName>
        <fullName evidence="4">Uncharacterized protein</fullName>
    </submittedName>
</protein>
<gene>
    <name evidence="4" type="ORF">AMAG_11441</name>
</gene>
<keyword evidence="1" id="KW-0677">Repeat</keyword>
<dbReference type="Proteomes" id="UP000054350">
    <property type="component" value="Unassembled WGS sequence"/>
</dbReference>
<feature type="repeat" description="ANK" evidence="3">
    <location>
        <begin position="94"/>
        <end position="126"/>
    </location>
</feature>
<dbReference type="AlphaFoldDB" id="A0A0L0SWQ3"/>
<dbReference type="PRINTS" id="PR01415">
    <property type="entry name" value="ANKYRIN"/>
</dbReference>
<evidence type="ECO:0000256" key="2">
    <source>
        <dbReference type="ARBA" id="ARBA00023043"/>
    </source>
</evidence>
<sequence>MMTGSNPIRAPGGAKDSTITGPVAASIFDAAFNGNLPTVQALFNESDGAKGASILSKRDENDRTSLHWACSGSRPEVAEWLLKDGADANAADDSGWTPLIIAASVGSAPLVNLLVAHGADVNRQNETGQTALHYCASKNRTEVRRCRAARRQRDPNSADQQGQLPIHRAASLGHLKLVQLLHGVGKYKSFRAWVVRHVESVDLE</sequence>
<dbReference type="OMA" id="TIACNHA"/>
<dbReference type="PROSITE" id="PS50297">
    <property type="entry name" value="ANK_REP_REGION"/>
    <property type="match status" value="2"/>
</dbReference>
<dbReference type="VEuPathDB" id="FungiDB:AMAG_11441"/>
<dbReference type="SUPFAM" id="SSF48403">
    <property type="entry name" value="Ankyrin repeat"/>
    <property type="match status" value="1"/>
</dbReference>
<dbReference type="eggNOG" id="KOG4412">
    <property type="taxonomic scope" value="Eukaryota"/>
</dbReference>
<dbReference type="Pfam" id="PF12796">
    <property type="entry name" value="Ank_2"/>
    <property type="match status" value="1"/>
</dbReference>
<organism evidence="4 5">
    <name type="scientific">Allomyces macrogynus (strain ATCC 38327)</name>
    <name type="common">Allomyces javanicus var. macrogynus</name>
    <dbReference type="NCBI Taxonomy" id="578462"/>
    <lineage>
        <taxon>Eukaryota</taxon>
        <taxon>Fungi</taxon>
        <taxon>Fungi incertae sedis</taxon>
        <taxon>Blastocladiomycota</taxon>
        <taxon>Blastocladiomycetes</taxon>
        <taxon>Blastocladiales</taxon>
        <taxon>Blastocladiaceae</taxon>
        <taxon>Allomyces</taxon>
    </lineage>
</organism>
<reference evidence="5" key="2">
    <citation type="submission" date="2009-11" db="EMBL/GenBank/DDBJ databases">
        <title>The Genome Sequence of Allomyces macrogynus strain ATCC 38327.</title>
        <authorList>
            <consortium name="The Broad Institute Genome Sequencing Platform"/>
            <person name="Russ C."/>
            <person name="Cuomo C."/>
            <person name="Shea T."/>
            <person name="Young S.K."/>
            <person name="Zeng Q."/>
            <person name="Koehrsen M."/>
            <person name="Haas B."/>
            <person name="Borodovsky M."/>
            <person name="Guigo R."/>
            <person name="Alvarado L."/>
            <person name="Berlin A."/>
            <person name="Borenstein D."/>
            <person name="Chen Z."/>
            <person name="Engels R."/>
            <person name="Freedman E."/>
            <person name="Gellesch M."/>
            <person name="Goldberg J."/>
            <person name="Griggs A."/>
            <person name="Gujja S."/>
            <person name="Heiman D."/>
            <person name="Hepburn T."/>
            <person name="Howarth C."/>
            <person name="Jen D."/>
            <person name="Larson L."/>
            <person name="Lewis B."/>
            <person name="Mehta T."/>
            <person name="Park D."/>
            <person name="Pearson M."/>
            <person name="Roberts A."/>
            <person name="Saif S."/>
            <person name="Shenoy N."/>
            <person name="Sisk P."/>
            <person name="Stolte C."/>
            <person name="Sykes S."/>
            <person name="Walk T."/>
            <person name="White J."/>
            <person name="Yandava C."/>
            <person name="Burger G."/>
            <person name="Gray M.W."/>
            <person name="Holland P.W.H."/>
            <person name="King N."/>
            <person name="Lang F.B.F."/>
            <person name="Roger A.J."/>
            <person name="Ruiz-Trillo I."/>
            <person name="Lander E."/>
            <person name="Nusbaum C."/>
        </authorList>
    </citation>
    <scope>NUCLEOTIDE SEQUENCE [LARGE SCALE GENOMIC DNA]</scope>
    <source>
        <strain evidence="5">ATCC 38327</strain>
    </source>
</reference>
<dbReference type="Gene3D" id="1.25.40.20">
    <property type="entry name" value="Ankyrin repeat-containing domain"/>
    <property type="match status" value="1"/>
</dbReference>
<name>A0A0L0SWQ3_ALLM3</name>